<evidence type="ECO:0000256" key="1">
    <source>
        <dbReference type="SAM" id="MobiDB-lite"/>
    </source>
</evidence>
<dbReference type="EMBL" id="UYYB01098783">
    <property type="protein sequence ID" value="VDM77261.1"/>
    <property type="molecule type" value="Genomic_DNA"/>
</dbReference>
<feature type="compositionally biased region" description="Basic and acidic residues" evidence="1">
    <location>
        <begin position="105"/>
        <end position="136"/>
    </location>
</feature>
<organism evidence="2 3">
    <name type="scientific">Strongylus vulgaris</name>
    <name type="common">Blood worm</name>
    <dbReference type="NCBI Taxonomy" id="40348"/>
    <lineage>
        <taxon>Eukaryota</taxon>
        <taxon>Metazoa</taxon>
        <taxon>Ecdysozoa</taxon>
        <taxon>Nematoda</taxon>
        <taxon>Chromadorea</taxon>
        <taxon>Rhabditida</taxon>
        <taxon>Rhabditina</taxon>
        <taxon>Rhabditomorpha</taxon>
        <taxon>Strongyloidea</taxon>
        <taxon>Strongylidae</taxon>
        <taxon>Strongylus</taxon>
    </lineage>
</organism>
<accession>A0A3P7IWA9</accession>
<dbReference type="AlphaFoldDB" id="A0A3P7IWA9"/>
<evidence type="ECO:0000313" key="2">
    <source>
        <dbReference type="EMBL" id="VDM77261.1"/>
    </source>
</evidence>
<feature type="region of interest" description="Disordered" evidence="1">
    <location>
        <begin position="104"/>
        <end position="143"/>
    </location>
</feature>
<feature type="region of interest" description="Disordered" evidence="1">
    <location>
        <begin position="1"/>
        <end position="23"/>
    </location>
</feature>
<dbReference type="Proteomes" id="UP000270094">
    <property type="component" value="Unassembled WGS sequence"/>
</dbReference>
<sequence length="235" mass="26366">MSDTTPKEQAPSSDDNIVQAPSPDDNILIRHQHIAESIEMIRAKKDQLLRTLRGLSTSENPDKALMAKLIEAFDMMTAQENQFLGVLKSIVDIHNQATLDVAEELEGKKAEETSEKKDAEKMKEEKNENIPEKNTPEDDENDEEAIKETLKELEQVSIKALAAAQLNEKLVETLQRHKKSDKALSLDPLKHLDLPLITYSAGKLYELHLLRSHLRPTADCFNAHAAFIAIIIDLG</sequence>
<name>A0A3P7IWA9_STRVU</name>
<proteinExistence type="predicted"/>
<dbReference type="OrthoDB" id="5872919at2759"/>
<reference evidence="2 3" key="1">
    <citation type="submission" date="2018-11" db="EMBL/GenBank/DDBJ databases">
        <authorList>
            <consortium name="Pathogen Informatics"/>
        </authorList>
    </citation>
    <scope>NUCLEOTIDE SEQUENCE [LARGE SCALE GENOMIC DNA]</scope>
</reference>
<evidence type="ECO:0000313" key="3">
    <source>
        <dbReference type="Proteomes" id="UP000270094"/>
    </source>
</evidence>
<keyword evidence="3" id="KW-1185">Reference proteome</keyword>
<protein>
    <submittedName>
        <fullName evidence="2">Uncharacterized protein</fullName>
    </submittedName>
</protein>
<gene>
    <name evidence="2" type="ORF">SVUK_LOCUS12259</name>
</gene>